<gene>
    <name evidence="5" type="ORF">EIN_154570</name>
</gene>
<keyword evidence="6" id="KW-1185">Reference proteome</keyword>
<dbReference type="OMA" id="YYDEFIS"/>
<evidence type="ECO:0000256" key="1">
    <source>
        <dbReference type="ARBA" id="ARBA00022658"/>
    </source>
</evidence>
<dbReference type="Proteomes" id="UP000014680">
    <property type="component" value="Unassembled WGS sequence"/>
</dbReference>
<feature type="region of interest" description="Disordered" evidence="3">
    <location>
        <begin position="1880"/>
        <end position="1902"/>
    </location>
</feature>
<evidence type="ECO:0000256" key="2">
    <source>
        <dbReference type="PROSITE-ProRule" id="PRU00984"/>
    </source>
</evidence>
<comment type="similarity">
    <text evidence="2">Belongs to the DOCK family.</text>
</comment>
<feature type="domain" description="DOCKER" evidence="4">
    <location>
        <begin position="2275"/>
        <end position="2663"/>
    </location>
</feature>
<organism evidence="5 6">
    <name type="scientific">Entamoeba invadens IP1</name>
    <dbReference type="NCBI Taxonomy" id="370355"/>
    <lineage>
        <taxon>Eukaryota</taxon>
        <taxon>Amoebozoa</taxon>
        <taxon>Evosea</taxon>
        <taxon>Archamoebae</taxon>
        <taxon>Mastigamoebida</taxon>
        <taxon>Entamoebidae</taxon>
        <taxon>Entamoeba</taxon>
    </lineage>
</organism>
<dbReference type="OrthoDB" id="28166at2759"/>
<sequence length="2663" mass="305085">MKNATNQQTAGRARNKKNVVEELNSRTLKEFSKYDSERCGSLDVLQIKRLIFDLYNIDVQESAVKSLVQERSLGEDSTRLKMKDFGAFKTLLETKKNELIKYATVHTTIDPKEIHAITQFKLDEHQFPTNVVGFTNFQNCVIKSVYSSELRATRPTKSFDKITPKELFNSQRFEDVCNDFQQRIQRLSVQVQPLSFEPTLINMFECFNPNAILSDITTTYFNPPLPNTKTKILIELNKIDFDIGFNENLLVSLAIYNTKKLEKVTENVYTSICNGELKKTKFLAEVHEMATDDFYLLVRVFRRDDGNSMMVTMYNEGYDVNDAKKRKKQIEAISKCHTKDAEKFSINSLQQVGFGKVKIPHLKEQVHFENLGFTSVILVDENSLFKELRNESASLIAGRWSVSFEPAEKVKDIEIVTAAETRRLYIETPRTERVVVKTPTKAQKSKIQVEEKGTTMTWQLKPIDSTQSVSTQKVFEMKSLVFDGGVDYVATRDLKTVLYLTINEIVMNRERKLNVTMEISLVNAVFSEPIEALIFPNYSLSPEKRVTLNAKSVGKIVPFNREIRIELPTPPAPNLVLMIKMKDPNESVSFIKLFGKNCETVDSECVQKINVYKGSGEKFFLESFEGKAPSKRVLNVRLSSMGLMYPRLRIIHSVLNSSDKMVIQNGIKLFSEMDNIIVTPYAAVILDRMFEMATLIPINLYQPFLEKFLSAVEVRPQILVDYMNTHFNPKELKIDASVLAEEILNGLLSIFEDFSNDECPKFKLSFFYLQAFVKTVLTIPNYTLKNEKLIEKRLLTLLSLIAFRLDVHVAKRNLKGVFEVNLSIVEFIRDLYSVMDIQFVRTAMDGYYQTLCVNNSVKMDQRVDPSLSITFELMRLDFLSGLKDYPLVVELSTLGMSDTNTNISDVCFQQRFLATFLVYQTLHLVLFHKGDIRVMASLVLLELIQKLDVGRDYQISRSKSAEAFFSIIVILVDEFDSVKKWANEVLIGTEKADEFQKTQIFGLRAIFLCFFFILNEVSYEQKQQYIKISPPATVVKLLHLFHIGQQLFQGNDHRPKGTFGVYDFLRSKLVMSLDVMNREVLTIRSLNTCNTGCAILLNRNRSASIATKADSFESGPKRKRRHNTTKDTVSPMEKKPEKPAVEVILESTQKKEQRQSVGAVLNIESIKQMSTKTPTDKEQPLIGGDRKSRTISKLNMRRATTVERPKELKDLNSDEPLVMLSVRKDVMPLRMYTDRKSPNVRDDAVPFLSLHTSGESQVLLDENSSQTLQQSTTSLDTEKQLISGNDKILVSHQKRPTLGINNSITKESPIYTEDKMKEPVKSIDTKSLNKPRERKVMKKVPMLDFNRMKSETSLSPMRVPLMNSILPTSDSFNCTKLRNTSVIQISSPCNRLETNFKPLENDTKRTQQSPDFMFGLPLESPRTRQRRQTDGEKTQGQMTPRGMENMVISDKVGVDNQTVLNVYLYGIVSNVITRITIECYQHHEHNTDVEKVVNEILCEMARTLEAKAFISDMVFLGIEKFLQKCGRNVEPIISPIIQVLLKLVLTGNQSVELRAEEIIWILCFMNFISRQSANDVRDAIITYLFHNSSESKHLSTLVYYLNNTPLSRLQTMFDMLSQQRNQDALIMVRETRICQEVQSIDNAMFEGHALDCLDFFTEMMEKNVAILKKIVDIKASAIDRMNEIKMSLAMEFDDDVKAKEKQMEKIKEITKQHYSNSVEVTSQLLKLEDVFKGYKKMHDDIKRLSKQSIDKIEAVRSQCIACKKIIETFFGFMVKTIGEVNAECIRKGASFLNLYQNNYDMLVKLGVTSNPLVNVTPDELFSLFQMYKSLNVQVSHIKKKSMTDSSDPKDQGNTRASIAKNLREMYWQYNSLHSYIKNDPITPKLSPRKTEQQRSNSLGNGSGAFIRSVDGRLQSRRSSTKLTISMQQKIIGATVFPDTVFPIESSQVLVNNLPNVMSVVKTDNVLIDYRRKNKIAQELLSKIIELLAQSKEAMDKATIADNNHEKNKTLLQKLVVLDEWSSTVSKLLSFTPPDPNDFLRVFLTMFNIVKANTDKEIAVYNELKETVFENNDQKEFFKASNAVLSRISSLQIFKAVRDIRTRSALEDQHEVQRKEYAEMYKEFSESASICLSTGERSEFKHYNNAKETYQNMTKMHQTPTVGLNRYVEYKQGGESMEKIFQKLMRKGLSRSSDGKPQFPLVFQEDPIGYTLTDLSSFLVAPIYVTSCAASTKMVESVRSVANEILAVSLELQNFDEMRGKNTVNDLTERYLGLAEKYRASPLLHLLWIDNIIKKQIEIGNFLEAGICEIQVVYYVYRVIQGTDIGILDMKNLINICGDFLIDKKENNNNNNTYPIEFTKDLFLTHAYKALEMFAKARMTWYGLEACEMLVNLFDKNRNYNGLATVHESISIFLDNYVDGKSQSPRYYLVVIGELFYVYTSMLSEKEFNEQFKQTCEECGYEFEEAQEVFPVINGEEQTVPLPRITNTNTFSFEMVDEECGDLFDCVISKRIVKTKMVLPSGMQRSIVIGQVDEEITPLSYAIDVINKIVESLSFYICECGKNSARALKAVSEMKEFVLSTMDSTGVFSVLNIVRKLATKSSCDEVDDDKQLKTNIQRLKECYNTAFDNYKMHSQESKKEQIEFEKQFVEFGCQFEQLISNIED</sequence>
<feature type="region of interest" description="Disordered" evidence="3">
    <location>
        <begin position="1401"/>
        <end position="1440"/>
    </location>
</feature>
<dbReference type="InterPro" id="IPR043161">
    <property type="entry name" value="DOCK_C_lobe_A"/>
</dbReference>
<dbReference type="EMBL" id="KB206474">
    <property type="protein sequence ID" value="ELP91390.1"/>
    <property type="molecule type" value="Genomic_DNA"/>
</dbReference>
<dbReference type="PROSITE" id="PS51651">
    <property type="entry name" value="DOCKER"/>
    <property type="match status" value="1"/>
</dbReference>
<feature type="region of interest" description="Disordered" evidence="3">
    <location>
        <begin position="1108"/>
        <end position="1137"/>
    </location>
</feature>
<dbReference type="GO" id="GO:0007264">
    <property type="term" value="P:small GTPase-mediated signal transduction"/>
    <property type="evidence" value="ECO:0007669"/>
    <property type="project" value="InterPro"/>
</dbReference>
<dbReference type="InterPro" id="IPR026791">
    <property type="entry name" value="DOCK"/>
</dbReference>
<dbReference type="RefSeq" id="XP_004258161.1">
    <property type="nucleotide sequence ID" value="XM_004258113.1"/>
</dbReference>
<evidence type="ECO:0000313" key="5">
    <source>
        <dbReference type="EMBL" id="ELP91390.1"/>
    </source>
</evidence>
<name>A0A0A1U904_ENTIV</name>
<dbReference type="InterPro" id="IPR046769">
    <property type="entry name" value="DOCKER_Lobe_A"/>
</dbReference>
<dbReference type="GeneID" id="14890281"/>
<dbReference type="Pfam" id="PF06920">
    <property type="entry name" value="DHR-2_Lobe_A"/>
    <property type="match status" value="1"/>
</dbReference>
<protein>
    <recommendedName>
        <fullName evidence="4">DOCKER domain-containing protein</fullName>
    </recommendedName>
</protein>
<evidence type="ECO:0000256" key="3">
    <source>
        <dbReference type="SAM" id="MobiDB-lite"/>
    </source>
</evidence>
<dbReference type="GO" id="GO:0005085">
    <property type="term" value="F:guanyl-nucleotide exchange factor activity"/>
    <property type="evidence" value="ECO:0007669"/>
    <property type="project" value="UniProtKB-KW"/>
</dbReference>
<accession>A0A0A1U904</accession>
<dbReference type="PANTHER" id="PTHR23317">
    <property type="entry name" value="DEDICATOR OF CYTOKINESIS DOCK"/>
    <property type="match status" value="1"/>
</dbReference>
<dbReference type="Gene3D" id="1.25.40.410">
    <property type="match status" value="1"/>
</dbReference>
<proteinExistence type="inferred from homology"/>
<dbReference type="PANTHER" id="PTHR23317:SF76">
    <property type="entry name" value="LD20667P"/>
    <property type="match status" value="1"/>
</dbReference>
<reference evidence="5 6" key="1">
    <citation type="submission" date="2012-10" db="EMBL/GenBank/DDBJ databases">
        <authorList>
            <person name="Zafar N."/>
            <person name="Inman J."/>
            <person name="Hall N."/>
            <person name="Lorenzi H."/>
            <person name="Caler E."/>
        </authorList>
    </citation>
    <scope>NUCLEOTIDE SEQUENCE [LARGE SCALE GENOMIC DNA]</scope>
    <source>
        <strain evidence="5 6">IP1</strain>
    </source>
</reference>
<keyword evidence="1" id="KW-0344">Guanine-nucleotide releasing factor</keyword>
<evidence type="ECO:0000259" key="4">
    <source>
        <dbReference type="PROSITE" id="PS51651"/>
    </source>
</evidence>
<dbReference type="KEGG" id="eiv:EIN_154570"/>
<evidence type="ECO:0000313" key="6">
    <source>
        <dbReference type="Proteomes" id="UP000014680"/>
    </source>
</evidence>
<dbReference type="VEuPathDB" id="AmoebaDB:EIN_154570"/>
<dbReference type="InterPro" id="IPR027357">
    <property type="entry name" value="DOCKER_dom"/>
</dbReference>